<organism evidence="3 4">
    <name type="scientific">Ralstonia solanacearum (strain UW551)</name>
    <dbReference type="NCBI Taxonomy" id="342110"/>
    <lineage>
        <taxon>Bacteria</taxon>
        <taxon>Pseudomonadati</taxon>
        <taxon>Pseudomonadota</taxon>
        <taxon>Betaproteobacteria</taxon>
        <taxon>Burkholderiales</taxon>
        <taxon>Burkholderiaceae</taxon>
        <taxon>Ralstonia</taxon>
        <taxon>Ralstonia solanacearum species complex</taxon>
    </lineage>
</organism>
<feature type="domain" description="Surface-adhesin protein E-like" evidence="2">
    <location>
        <begin position="83"/>
        <end position="190"/>
    </location>
</feature>
<dbReference type="Proteomes" id="UP000005933">
    <property type="component" value="Unassembled WGS sequence"/>
</dbReference>
<name>A0AB33V7L3_RALSU</name>
<protein>
    <recommendedName>
        <fullName evidence="2">Surface-adhesin protein E-like domain-containing protein</fullName>
    </recommendedName>
</protein>
<feature type="compositionally biased region" description="Basic and acidic residues" evidence="1">
    <location>
        <begin position="1"/>
        <end position="11"/>
    </location>
</feature>
<accession>A0AB33V7L3</accession>
<gene>
    <name evidence="3" type="ORF">RRSL_00621</name>
</gene>
<evidence type="ECO:0000313" key="4">
    <source>
        <dbReference type="Proteomes" id="UP000005933"/>
    </source>
</evidence>
<feature type="region of interest" description="Disordered" evidence="1">
    <location>
        <begin position="1"/>
        <end position="30"/>
    </location>
</feature>
<dbReference type="Pfam" id="PF16747">
    <property type="entry name" value="Adhesin_E"/>
    <property type="match status" value="1"/>
</dbReference>
<dbReference type="EMBL" id="AAKL01000080">
    <property type="protein sequence ID" value="EAP70828.1"/>
    <property type="molecule type" value="Genomic_DNA"/>
</dbReference>
<proteinExistence type="predicted"/>
<dbReference type="AlphaFoldDB" id="A0AB33V7L3"/>
<evidence type="ECO:0000256" key="1">
    <source>
        <dbReference type="SAM" id="MobiDB-lite"/>
    </source>
</evidence>
<dbReference type="InterPro" id="IPR031939">
    <property type="entry name" value="Adhesin_E-like"/>
</dbReference>
<evidence type="ECO:0000259" key="2">
    <source>
        <dbReference type="Pfam" id="PF16747"/>
    </source>
</evidence>
<sequence>MLLHAPHRDGASRMPGSRRSGRRTGGRGPIVTIYSSRGIRRGLGNRAGRVTVVKRSVWQWILVCSAGLGTTWASAPASAARWHEYLATTSVSASIDRASLRSDRAGHKVFLARTVLKRGERRGHGGRYRPGTVILSRQEIDCRRQRIRLVDYVVRGPDGTALDSDTATGAHWMRIRPGTLAARSAGYVCARR</sequence>
<reference evidence="3 4" key="1">
    <citation type="journal article" date="2006" name="Mol. Plant Microbe Interact.">
        <title>Identification of open reading frames unique to a select agent: Ralstonia solanacearum race 3 biovar 2.</title>
        <authorList>
            <person name="Gabriel D.W."/>
            <person name="Allen C."/>
            <person name="Schell M."/>
            <person name="Denny T.P."/>
            <person name="Greenberg J.T."/>
            <person name="Duan Y.P."/>
            <person name="Flores-Cruz Z."/>
            <person name="Huang Q."/>
            <person name="Clifford J.M."/>
            <person name="Presting G."/>
            <person name="Gonzalez E.T."/>
            <person name="Reddy J."/>
            <person name="Elphinstone J."/>
            <person name="Swanson J."/>
            <person name="Yao J."/>
            <person name="Mulholland V."/>
            <person name="Liu L."/>
            <person name="Farmerie W."/>
            <person name="Patnaikuni M."/>
            <person name="Balogh B."/>
            <person name="Norman D."/>
            <person name="Alvarez A."/>
            <person name="Castillo J.A."/>
            <person name="Jones J."/>
            <person name="Saddler G."/>
            <person name="Walunas T."/>
            <person name="Zhukov A."/>
            <person name="Mikhailova N."/>
        </authorList>
    </citation>
    <scope>NUCLEOTIDE SEQUENCE [LARGE SCALE GENOMIC DNA]</scope>
    <source>
        <strain evidence="3 4">UW551</strain>
    </source>
</reference>
<comment type="caution">
    <text evidence="3">The sequence shown here is derived from an EMBL/GenBank/DDBJ whole genome shotgun (WGS) entry which is preliminary data.</text>
</comment>
<evidence type="ECO:0000313" key="3">
    <source>
        <dbReference type="EMBL" id="EAP70828.1"/>
    </source>
</evidence>